<dbReference type="Pfam" id="PF00731">
    <property type="entry name" value="AIRC"/>
    <property type="match status" value="1"/>
</dbReference>
<comment type="pathway">
    <text evidence="3 4">Purine metabolism; IMP biosynthesis via de novo pathway; 5-amino-1-(5-phospho-D-ribosyl)imidazole-4-carboxylate from 5-amino-1-(5-phospho-D-ribosyl)imidazole (N5-CAIR route): step 2/2.</text>
</comment>
<comment type="catalytic activity">
    <reaction evidence="3 4">
        <text>5-carboxyamino-1-(5-phospho-D-ribosyl)imidazole + H(+) = 5-amino-1-(5-phospho-D-ribosyl)imidazole-4-carboxylate</text>
        <dbReference type="Rhea" id="RHEA:13193"/>
        <dbReference type="ChEBI" id="CHEBI:15378"/>
        <dbReference type="ChEBI" id="CHEBI:58730"/>
        <dbReference type="ChEBI" id="CHEBI:77657"/>
        <dbReference type="EC" id="5.4.99.18"/>
    </reaction>
</comment>
<dbReference type="UniPathway" id="UPA00074">
    <property type="reaction ID" value="UER00943"/>
</dbReference>
<keyword evidence="1 3" id="KW-0658">Purine biosynthesis</keyword>
<accession>A0A7G7VIQ8</accession>
<comment type="similarity">
    <text evidence="3">Belongs to the AIR carboxylase family. Class I subfamily.</text>
</comment>
<name>A0A7G7VIQ8_9FIRM</name>
<keyword evidence="2 3" id="KW-0413">Isomerase</keyword>
<dbReference type="GO" id="GO:0006189">
    <property type="term" value="P:'de novo' IMP biosynthetic process"/>
    <property type="evidence" value="ECO:0007669"/>
    <property type="project" value="UniProtKB-UniRule"/>
</dbReference>
<evidence type="ECO:0000313" key="8">
    <source>
        <dbReference type="EMBL" id="QNH54001.1"/>
    </source>
</evidence>
<dbReference type="EC" id="5.4.99.18" evidence="3 4"/>
<evidence type="ECO:0000256" key="1">
    <source>
        <dbReference type="ARBA" id="ARBA00022755"/>
    </source>
</evidence>
<sequence length="162" mass="16987">MKVAVLMGSDSDWPILKPAVELLKQFGIEPVVKVASAHRTPSNVRDFVMEADHNKDFAAFIVAAGAAAHLAGVVASYTIKPVIGIPVNATPLNGMDALLSTVQMPSGVPVASMAINGAKNAAIFAAEILAVYDASIAEALMDYREKMVLDVEAKADRVAAQL</sequence>
<evidence type="ECO:0000256" key="5">
    <source>
        <dbReference type="PIRSR" id="PIRSR001338-1"/>
    </source>
</evidence>
<dbReference type="Proteomes" id="UP000515480">
    <property type="component" value="Chromosome"/>
</dbReference>
<feature type="binding site" evidence="3 5">
    <location>
        <position position="9"/>
    </location>
    <ligand>
        <name>substrate</name>
    </ligand>
</feature>
<dbReference type="AlphaFoldDB" id="A0A7G7VIQ8"/>
<dbReference type="Gene3D" id="3.40.50.1970">
    <property type="match status" value="1"/>
</dbReference>
<keyword evidence="6" id="KW-1133">Transmembrane helix</keyword>
<evidence type="ECO:0000313" key="9">
    <source>
        <dbReference type="Proteomes" id="UP000515480"/>
    </source>
</evidence>
<dbReference type="GO" id="GO:0016829">
    <property type="term" value="F:lyase activity"/>
    <property type="evidence" value="ECO:0007669"/>
    <property type="project" value="UniProtKB-KW"/>
</dbReference>
<dbReference type="SUPFAM" id="SSF52255">
    <property type="entry name" value="N5-CAIR mutase (phosphoribosylaminoimidazole carboxylase, PurE)"/>
    <property type="match status" value="1"/>
</dbReference>
<feature type="transmembrane region" description="Helical" evidence="6">
    <location>
        <begin position="57"/>
        <end position="79"/>
    </location>
</feature>
<dbReference type="EMBL" id="CP060204">
    <property type="protein sequence ID" value="QNH54001.1"/>
    <property type="molecule type" value="Genomic_DNA"/>
</dbReference>
<dbReference type="PIRSF" id="PIRSF001338">
    <property type="entry name" value="AIR_carboxylase"/>
    <property type="match status" value="1"/>
</dbReference>
<feature type="domain" description="PurE" evidence="7">
    <location>
        <begin position="1"/>
        <end position="151"/>
    </location>
</feature>
<feature type="binding site" evidence="3 5">
    <location>
        <position position="12"/>
    </location>
    <ligand>
        <name>substrate</name>
    </ligand>
</feature>
<reference evidence="8 9" key="1">
    <citation type="submission" date="2020-07" db="EMBL/GenBank/DDBJ databases">
        <title>Complete genome and description of Selenomonas timonensis sp. nov., a new bacterium isolated from a gingivitis subject.</title>
        <authorList>
            <person name="Antezack A."/>
        </authorList>
    </citation>
    <scope>NUCLEOTIDE SEQUENCE [LARGE SCALE GENOMIC DNA]</scope>
    <source>
        <strain evidence="8 9">Marseille-Q3039</strain>
    </source>
</reference>
<protein>
    <recommendedName>
        <fullName evidence="3 4">N5-carboxyaminoimidazole ribonucleotide mutase</fullName>
        <shortName evidence="3 4">N5-CAIR mutase</shortName>
        <ecNumber evidence="3 4">5.4.99.18</ecNumber>
    </recommendedName>
    <alternativeName>
        <fullName evidence="3">5-(carboxyamino)imidazole ribonucleotide mutase</fullName>
    </alternativeName>
</protein>
<evidence type="ECO:0000259" key="7">
    <source>
        <dbReference type="SMART" id="SM01001"/>
    </source>
</evidence>
<gene>
    <name evidence="3 8" type="primary">purE</name>
    <name evidence="8" type="ORF">H1B31_09075</name>
</gene>
<comment type="function">
    <text evidence="3 4">Catalyzes the conversion of N5-carboxyaminoimidazole ribonucleotide (N5-CAIR) to 4-carboxy-5-aminoimidazole ribonucleotide (CAIR).</text>
</comment>
<keyword evidence="8" id="KW-0456">Lyase</keyword>
<dbReference type="InterPro" id="IPR000031">
    <property type="entry name" value="PurE_dom"/>
</dbReference>
<keyword evidence="6" id="KW-0812">Transmembrane</keyword>
<dbReference type="NCBIfam" id="TIGR01162">
    <property type="entry name" value="purE"/>
    <property type="match status" value="1"/>
</dbReference>
<dbReference type="PANTHER" id="PTHR23046:SF2">
    <property type="entry name" value="PHOSPHORIBOSYLAMINOIMIDAZOLE CARBOXYLASE"/>
    <property type="match status" value="1"/>
</dbReference>
<dbReference type="HAMAP" id="MF_01929">
    <property type="entry name" value="PurE_classI"/>
    <property type="match status" value="1"/>
</dbReference>
<proteinExistence type="inferred from homology"/>
<evidence type="ECO:0000256" key="6">
    <source>
        <dbReference type="SAM" id="Phobius"/>
    </source>
</evidence>
<evidence type="ECO:0000256" key="4">
    <source>
        <dbReference type="PIRNR" id="PIRNR001338"/>
    </source>
</evidence>
<organism evidence="8 9">
    <name type="scientific">Selenomonas timonae</name>
    <dbReference type="NCBI Taxonomy" id="2754044"/>
    <lineage>
        <taxon>Bacteria</taxon>
        <taxon>Bacillati</taxon>
        <taxon>Bacillota</taxon>
        <taxon>Negativicutes</taxon>
        <taxon>Selenomonadales</taxon>
        <taxon>Selenomonadaceae</taxon>
        <taxon>Selenomonas</taxon>
    </lineage>
</organism>
<keyword evidence="9" id="KW-1185">Reference proteome</keyword>
<dbReference type="SMART" id="SM01001">
    <property type="entry name" value="AIRC"/>
    <property type="match status" value="1"/>
</dbReference>
<dbReference type="GO" id="GO:0034023">
    <property type="term" value="F:5-(carboxyamino)imidazole ribonucleotide mutase activity"/>
    <property type="evidence" value="ECO:0007669"/>
    <property type="project" value="UniProtKB-UniRule"/>
</dbReference>
<dbReference type="InterPro" id="IPR033747">
    <property type="entry name" value="PurE_ClassI"/>
</dbReference>
<dbReference type="RefSeq" id="WP_009440172.1">
    <property type="nucleotide sequence ID" value="NZ_CP060204.1"/>
</dbReference>
<dbReference type="InterPro" id="IPR024694">
    <property type="entry name" value="PurE_prokaryotes"/>
</dbReference>
<dbReference type="KEGG" id="stim:H1B31_09075"/>
<feature type="binding site" evidence="3 5">
    <location>
        <position position="39"/>
    </location>
    <ligand>
        <name>substrate</name>
    </ligand>
</feature>
<keyword evidence="6" id="KW-0472">Membrane</keyword>
<dbReference type="PANTHER" id="PTHR23046">
    <property type="entry name" value="PHOSPHORIBOSYLAMINOIMIDAZOLE CARBOXYLASE CATALYTIC SUBUNIT"/>
    <property type="match status" value="1"/>
</dbReference>
<evidence type="ECO:0000256" key="3">
    <source>
        <dbReference type="HAMAP-Rule" id="MF_01929"/>
    </source>
</evidence>
<evidence type="ECO:0000256" key="2">
    <source>
        <dbReference type="ARBA" id="ARBA00023235"/>
    </source>
</evidence>